<dbReference type="OrthoDB" id="27683at2759"/>
<dbReference type="Pfam" id="PF18402">
    <property type="entry name" value="Thioredoxin_14"/>
    <property type="match status" value="1"/>
</dbReference>
<feature type="domain" description="Glucosyltransferase 24 catalytic" evidence="9">
    <location>
        <begin position="1063"/>
        <end position="1276"/>
    </location>
</feature>
<dbReference type="GO" id="GO:0018279">
    <property type="term" value="P:protein N-linked glycosylation via asparagine"/>
    <property type="evidence" value="ECO:0007669"/>
    <property type="project" value="TreeGrafter"/>
</dbReference>
<dbReference type="Gene3D" id="3.90.550.10">
    <property type="entry name" value="Spore Coat Polysaccharide Biosynthesis Protein SpsA, Chain A"/>
    <property type="match status" value="1"/>
</dbReference>
<sequence>MIRLFGIILLANVVWAVGITMPNATGGTRLRAWNAVKKLTDDPTALQKLYFHIAGVDDQYEDQYPAMSEDSLIDQVTSILGVHDTDAAALFPWHYALETGFSMDTSDENYFILNGKRFYSPDDLFYLKSTDLSAQNSIPRNSFLNPEDVVIGENSNAPVVQFYGCDRVAEWEAFNRNLLVESQAGKLRFVWRSTCQNNLPLNIDPTAITLTIKDSTGNTPISLPLDVPPEFARQDGVFYANQLDEVSLSDLDMKVTALICDFHARTNNFTKTLTFMRQVVNNFPVLTKELSRLPGSYEQLAQAADFTAEQGIDHSMLGLYINGQYHKLSSLDEGSVTRAITLELQQIHLLSTLLRQYENVSDRDSIHLAKKVLGTFSSLSLKTLQNSQPVKYDLHRIAGFSESVVYFNDIENDPQYKEGLTDNIGEFFKQSEYGQLPAYRENWNEVVFVINFSDLESRDTSEALKGLLRAAEVVSNGHPQRIGLLPFATDDFGMELVQKIYETKRDGLEHVSSYLKHIAESESPHGCTFGPIPPVLDILEAKLKISDTSIIVNGEIYPFKSNLWNYLIAKVIKKDVSHIKDELRAINSADALTAREILHKKSFAERNLKLLPDYFEDSTYFASDVRVLESLGSRKLELMKSHSHKPLHTITIVDDFDTRTGLERLINFLRIELLGVRLRIIHAGVDSKQWKRVRSLAEKFEMVKLEKTLPKIKLNDAANLVDHSIINKWLPELPYDSQYRTSFVTLNGRYFHLEKDEILTSGDYEMVLQREAVRIFDAARALQEVFPEFLKSDVNPDFVEMVSGILAAMFYSGQNTHSGIDFTAESTISRLNLGEFIDVNAYNTLQISNDDRKVDVVLIIDVLEERTQKLLNLASKLTRLGFVNVQIHLLPTKDLKVFPIHRIWQDTPLDFVSDSSSSYYVDIESPSHWHLELEANGNIDFSYMLLEVNAFETSEVPSKTLVEGQGNVCLQLLDSDNVVLDTTFTSETFGYAQFKIKNFGRGYKIQSCSSDYEVSSFSLIAKSDYVPVDVMSLTDLSPSRAYVKLQKSHNDKQPSRTNYLNTINVLYIIESQKHEDNFKLLVANLLESNPNQEVKFWLLMGENPTSAFKPFLTFLTNIQGKISFEYLSYDWPRWLRPQRFRGQELSAAKVLLLDFLLPSSVHKILYIGPEARLDNLENLWNFEFDTVFCLPRAYHSGGTPYWKEGYWLNFLKKHNLKFHSVEPAFIVNLAKYRNDHAGDKLRIHYQRLSAGINFLGKLDQDLINDMQPSLPISTLKGRLVAKVPVEEQFSNKLLEIYERKYLSEKVTPQSTMASISHDEL</sequence>
<keyword evidence="5" id="KW-0325">Glycoprotein</keyword>
<evidence type="ECO:0000256" key="3">
    <source>
        <dbReference type="ARBA" id="ARBA00022729"/>
    </source>
</evidence>
<dbReference type="GO" id="GO:0070880">
    <property type="term" value="P:fungal-type cell wall beta-glucan biosynthetic process"/>
    <property type="evidence" value="ECO:0007669"/>
    <property type="project" value="EnsemblFungi"/>
</dbReference>
<proteinExistence type="predicted"/>
<keyword evidence="3 6" id="KW-0732">Signal</keyword>
<comment type="cofactor">
    <cofactor evidence="1">
        <name>Ca(2+)</name>
        <dbReference type="ChEBI" id="CHEBI:29108"/>
    </cofactor>
</comment>
<dbReference type="SUPFAM" id="SSF53448">
    <property type="entry name" value="Nucleotide-diphospho-sugar transferases"/>
    <property type="match status" value="1"/>
</dbReference>
<evidence type="ECO:0000256" key="2">
    <source>
        <dbReference type="ARBA" id="ARBA00004319"/>
    </source>
</evidence>
<evidence type="ECO:0000259" key="7">
    <source>
        <dbReference type="Pfam" id="PF18401"/>
    </source>
</evidence>
<dbReference type="InterPro" id="IPR040692">
    <property type="entry name" value="UGGT_TRXL_3"/>
</dbReference>
<dbReference type="InterPro" id="IPR040497">
    <property type="entry name" value="Glyco_transf_24"/>
</dbReference>
<accession>A0A1G4JKD3</accession>
<evidence type="ECO:0000259" key="9">
    <source>
        <dbReference type="Pfam" id="PF18404"/>
    </source>
</evidence>
<reference evidence="10 11" key="1">
    <citation type="submission" date="2016-03" db="EMBL/GenBank/DDBJ databases">
        <authorList>
            <person name="Devillers H."/>
        </authorList>
    </citation>
    <scope>NUCLEOTIDE SEQUENCE [LARGE SCALE GENOMIC DNA]</scope>
    <source>
        <strain evidence="10">CBS 10888</strain>
    </source>
</reference>
<dbReference type="PANTHER" id="PTHR11226:SF0">
    <property type="entry name" value="UDP-GLUCOSE:GLYCOPROTEIN GLUCOSYLTRANSFERASE"/>
    <property type="match status" value="1"/>
</dbReference>
<comment type="subcellular location">
    <subcellularLocation>
        <location evidence="2">Endoplasmic reticulum lumen</location>
    </subcellularLocation>
</comment>
<dbReference type="Proteomes" id="UP000190274">
    <property type="component" value="Chromosome F"/>
</dbReference>
<evidence type="ECO:0000256" key="5">
    <source>
        <dbReference type="ARBA" id="ARBA00023180"/>
    </source>
</evidence>
<dbReference type="EMBL" id="LT598458">
    <property type="protein sequence ID" value="SCU91032.1"/>
    <property type="molecule type" value="Genomic_DNA"/>
</dbReference>
<evidence type="ECO:0000256" key="6">
    <source>
        <dbReference type="SAM" id="SignalP"/>
    </source>
</evidence>
<dbReference type="PANTHER" id="PTHR11226">
    <property type="entry name" value="UDP-GLUCOSE GLYCOPROTEIN:GLUCOSYLTRANSFERASE"/>
    <property type="match status" value="1"/>
</dbReference>
<dbReference type="Pfam" id="PF18404">
    <property type="entry name" value="Glyco_transf_24"/>
    <property type="match status" value="1"/>
</dbReference>
<name>A0A1G4JKD3_9SACH</name>
<evidence type="ECO:0000313" key="11">
    <source>
        <dbReference type="Proteomes" id="UP000190274"/>
    </source>
</evidence>
<dbReference type="GO" id="GO:0036503">
    <property type="term" value="P:ERAD pathway"/>
    <property type="evidence" value="ECO:0007669"/>
    <property type="project" value="TreeGrafter"/>
</dbReference>
<dbReference type="InterPro" id="IPR029044">
    <property type="entry name" value="Nucleotide-diphossugar_trans"/>
</dbReference>
<feature type="domain" description="UGGT thioredoxin-like" evidence="8">
    <location>
        <begin position="402"/>
        <end position="521"/>
    </location>
</feature>
<evidence type="ECO:0000256" key="1">
    <source>
        <dbReference type="ARBA" id="ARBA00001913"/>
    </source>
</evidence>
<dbReference type="Pfam" id="PF18401">
    <property type="entry name" value="Thioredoxin_13"/>
    <property type="match status" value="1"/>
</dbReference>
<keyword evidence="11" id="KW-1185">Reference proteome</keyword>
<evidence type="ECO:0000313" key="10">
    <source>
        <dbReference type="EMBL" id="SCU91032.1"/>
    </source>
</evidence>
<gene>
    <name evidence="10" type="ORF">LADA_0F07712G</name>
</gene>
<dbReference type="GO" id="GO:0003980">
    <property type="term" value="F:UDP-glucose:glycoprotein glucosyltransferase activity"/>
    <property type="evidence" value="ECO:0007669"/>
    <property type="project" value="EnsemblFungi"/>
</dbReference>
<organism evidence="10 11">
    <name type="scientific">Lachancea dasiensis</name>
    <dbReference type="NCBI Taxonomy" id="1072105"/>
    <lineage>
        <taxon>Eukaryota</taxon>
        <taxon>Fungi</taxon>
        <taxon>Dikarya</taxon>
        <taxon>Ascomycota</taxon>
        <taxon>Saccharomycotina</taxon>
        <taxon>Saccharomycetes</taxon>
        <taxon>Saccharomycetales</taxon>
        <taxon>Saccharomycetaceae</taxon>
        <taxon>Lachancea</taxon>
    </lineage>
</organism>
<dbReference type="GO" id="GO:0005788">
    <property type="term" value="C:endoplasmic reticulum lumen"/>
    <property type="evidence" value="ECO:0007669"/>
    <property type="project" value="UniProtKB-SubCell"/>
</dbReference>
<dbReference type="STRING" id="1266660.A0A1G4JKD3"/>
<evidence type="ECO:0000256" key="4">
    <source>
        <dbReference type="ARBA" id="ARBA00022824"/>
    </source>
</evidence>
<dbReference type="GO" id="GO:0051082">
    <property type="term" value="F:unfolded protein binding"/>
    <property type="evidence" value="ECO:0007669"/>
    <property type="project" value="TreeGrafter"/>
</dbReference>
<feature type="domain" description="UGGT thioredoxin-like" evidence="7">
    <location>
        <begin position="242"/>
        <end position="353"/>
    </location>
</feature>
<dbReference type="InterPro" id="IPR009448">
    <property type="entry name" value="UDP-g_GGtrans"/>
</dbReference>
<evidence type="ECO:0000259" key="8">
    <source>
        <dbReference type="Pfam" id="PF18402"/>
    </source>
</evidence>
<protein>
    <submittedName>
        <fullName evidence="10">LADA_0F07712g1_1</fullName>
    </submittedName>
</protein>
<feature type="chain" id="PRO_5009236057" evidence="6">
    <location>
        <begin position="17"/>
        <end position="1320"/>
    </location>
</feature>
<keyword evidence="4" id="KW-0256">Endoplasmic reticulum</keyword>
<dbReference type="InterPro" id="IPR040694">
    <property type="entry name" value="UGGT_TRXL_2"/>
</dbReference>
<feature type="signal peptide" evidence="6">
    <location>
        <begin position="1"/>
        <end position="16"/>
    </location>
</feature>